<dbReference type="EMBL" id="PPTY01000041">
    <property type="protein sequence ID" value="RDB81736.1"/>
    <property type="molecule type" value="Genomic_DNA"/>
</dbReference>
<dbReference type="PANTHER" id="PTHR30055">
    <property type="entry name" value="HTH-TYPE TRANSCRIPTIONAL REGULATOR RUTR"/>
    <property type="match status" value="1"/>
</dbReference>
<evidence type="ECO:0000256" key="3">
    <source>
        <dbReference type="ARBA" id="ARBA00023163"/>
    </source>
</evidence>
<dbReference type="InterPro" id="IPR009057">
    <property type="entry name" value="Homeodomain-like_sf"/>
</dbReference>
<evidence type="ECO:0000313" key="6">
    <source>
        <dbReference type="EMBL" id="MVN34272.1"/>
    </source>
</evidence>
<keyword evidence="1" id="KW-0805">Transcription regulation</keyword>
<comment type="caution">
    <text evidence="7">The sequence shown here is derived from an EMBL/GenBank/DDBJ whole genome shotgun (WGS) entry which is preliminary data.</text>
</comment>
<dbReference type="EMBL" id="WPOM01000046">
    <property type="protein sequence ID" value="MVN34272.1"/>
    <property type="molecule type" value="Genomic_DNA"/>
</dbReference>
<evidence type="ECO:0000313" key="11">
    <source>
        <dbReference type="Proteomes" id="UP000436429"/>
    </source>
</evidence>
<dbReference type="GO" id="GO:0000976">
    <property type="term" value="F:transcription cis-regulatory region binding"/>
    <property type="evidence" value="ECO:0007669"/>
    <property type="project" value="TreeGrafter"/>
</dbReference>
<dbReference type="AlphaFoldDB" id="A0A369MY73"/>
<dbReference type="SUPFAM" id="SSF46689">
    <property type="entry name" value="Homeodomain-like"/>
    <property type="match status" value="1"/>
</dbReference>
<evidence type="ECO:0000313" key="9">
    <source>
        <dbReference type="Proteomes" id="UP000253857"/>
    </source>
</evidence>
<evidence type="ECO:0000313" key="7">
    <source>
        <dbReference type="EMBL" id="RDB81736.1"/>
    </source>
</evidence>
<dbReference type="PRINTS" id="PR00455">
    <property type="entry name" value="HTHTETR"/>
</dbReference>
<organism evidence="7 9">
    <name type="scientific">Eggerthella lenta</name>
    <name type="common">Eubacterium lentum</name>
    <dbReference type="NCBI Taxonomy" id="84112"/>
    <lineage>
        <taxon>Bacteria</taxon>
        <taxon>Bacillati</taxon>
        <taxon>Actinomycetota</taxon>
        <taxon>Coriobacteriia</taxon>
        <taxon>Eggerthellales</taxon>
        <taxon>Eggerthellaceae</taxon>
        <taxon>Eggerthella</taxon>
    </lineage>
</organism>
<dbReference type="PROSITE" id="PS50977">
    <property type="entry name" value="HTH_TETR_2"/>
    <property type="match status" value="1"/>
</dbReference>
<keyword evidence="2 4" id="KW-0238">DNA-binding</keyword>
<evidence type="ECO:0000313" key="10">
    <source>
        <dbReference type="Proteomes" id="UP000253915"/>
    </source>
</evidence>
<evidence type="ECO:0000256" key="4">
    <source>
        <dbReference type="PROSITE-ProRule" id="PRU00335"/>
    </source>
</evidence>
<reference evidence="9 10" key="1">
    <citation type="journal article" date="2018" name="Elife">
        <title>Discovery and characterization of a prevalent human gut bacterial enzyme sufficient for the inactivation of a family of plant toxins.</title>
        <authorList>
            <person name="Koppel N."/>
            <person name="Bisanz J.E."/>
            <person name="Pandelia M.E."/>
            <person name="Turnbaugh P.J."/>
            <person name="Balskus E.P."/>
        </authorList>
    </citation>
    <scope>NUCLEOTIDE SEQUENCE [LARGE SCALE GENOMIC DNA]</scope>
    <source>
        <strain evidence="8 10">16A</strain>
        <strain evidence="7 9">FAA1-1-60AUCSF</strain>
    </source>
</reference>
<protein>
    <submittedName>
        <fullName evidence="6">TetR family transcriptional regulator</fullName>
    </submittedName>
    <submittedName>
        <fullName evidence="7">TetR/AcrR family transcriptional regulator</fullName>
    </submittedName>
</protein>
<evidence type="ECO:0000256" key="1">
    <source>
        <dbReference type="ARBA" id="ARBA00023015"/>
    </source>
</evidence>
<dbReference type="InterPro" id="IPR050109">
    <property type="entry name" value="HTH-type_TetR-like_transc_reg"/>
</dbReference>
<dbReference type="Gene3D" id="1.10.357.10">
    <property type="entry name" value="Tetracycline Repressor, domain 2"/>
    <property type="match status" value="1"/>
</dbReference>
<dbReference type="EMBL" id="PPUQ01000014">
    <property type="protein sequence ID" value="RDC37099.1"/>
    <property type="molecule type" value="Genomic_DNA"/>
</dbReference>
<sequence>MRSAPSRRVVRSLRENKLATVDIRRGAHYNSNRRFETVGFDGGGCALRGGARGGSSRRCEGVKRIEGVTERLLAAAREEFLEKGYEAASLRAIAERAGSSKGAIYVRYADKEALYAAVVDPVIEELCLFFTEEFDGFGKLPADVQQSTMNDYADQGIGLMMDYIYDHLAEFKILVTNGGERYDEFMHRVVELNSATTYRYIEAVGSDAVTAGRLTPELMHMISSACFSGIFEAVAHDMGRDEAKAYVERLCLFFRAGWQAIFDPQFAALVDLAAQMPDAPVQDVAARLVEARGGAP</sequence>
<dbReference type="Proteomes" id="UP000436429">
    <property type="component" value="Unassembled WGS sequence"/>
</dbReference>
<reference evidence="6 11" key="2">
    <citation type="submission" date="2019-11" db="EMBL/GenBank/DDBJ databases">
        <title>Whole genome shotgun sequencing (WGS) data from Adlercreutzia equolifaciens ResAG-91, Eggerthella lenta MRI-F36, MRI-F37, MRI-F40, ResAG-49, ResAG-88, ResAG-121, ResAG-145, and Gordonibacter sp. ResAG-5, ResAG-26, ResAG-43, ResAG-50, ResAG-59.</title>
        <authorList>
            <person name="Stoll D.A."/>
            <person name="Danylec N."/>
            <person name="Franz C.M.A.P."/>
            <person name="Huch M."/>
        </authorList>
    </citation>
    <scope>NUCLEOTIDE SEQUENCE [LARGE SCALE GENOMIC DNA]</scope>
    <source>
        <strain evidence="6 11">ResAG-88</strain>
    </source>
</reference>
<evidence type="ECO:0000256" key="2">
    <source>
        <dbReference type="ARBA" id="ARBA00023125"/>
    </source>
</evidence>
<proteinExistence type="predicted"/>
<dbReference type="Proteomes" id="UP000253857">
    <property type="component" value="Unassembled WGS sequence"/>
</dbReference>
<dbReference type="GO" id="GO:0003700">
    <property type="term" value="F:DNA-binding transcription factor activity"/>
    <property type="evidence" value="ECO:0007669"/>
    <property type="project" value="TreeGrafter"/>
</dbReference>
<keyword evidence="3" id="KW-0804">Transcription</keyword>
<feature type="DNA-binding region" description="H-T-H motif" evidence="4">
    <location>
        <begin position="89"/>
        <end position="108"/>
    </location>
</feature>
<dbReference type="PANTHER" id="PTHR30055:SF234">
    <property type="entry name" value="HTH-TYPE TRANSCRIPTIONAL REGULATOR BETI"/>
    <property type="match status" value="1"/>
</dbReference>
<feature type="domain" description="HTH tetR-type" evidence="5">
    <location>
        <begin position="66"/>
        <end position="126"/>
    </location>
</feature>
<evidence type="ECO:0000259" key="5">
    <source>
        <dbReference type="PROSITE" id="PS50977"/>
    </source>
</evidence>
<dbReference type="Pfam" id="PF00440">
    <property type="entry name" value="TetR_N"/>
    <property type="match status" value="1"/>
</dbReference>
<evidence type="ECO:0000313" key="8">
    <source>
        <dbReference type="EMBL" id="RDC37099.1"/>
    </source>
</evidence>
<name>A0A369MY73_EGGLN</name>
<gene>
    <name evidence="8" type="ORF">C1853_10515</name>
    <name evidence="7" type="ORF">C1871_14230</name>
    <name evidence="6" type="ORF">GO726_14040</name>
</gene>
<dbReference type="Proteomes" id="UP000253915">
    <property type="component" value="Unassembled WGS sequence"/>
</dbReference>
<accession>A0A369MY73</accession>
<dbReference type="InterPro" id="IPR001647">
    <property type="entry name" value="HTH_TetR"/>
</dbReference>